<accession>A0A3N6UUW4</accession>
<evidence type="ECO:0000313" key="2">
    <source>
        <dbReference type="Proteomes" id="UP000279457"/>
    </source>
</evidence>
<dbReference type="PANTHER" id="PTHR38785:SF1">
    <property type="entry name" value="HOMOLOG OF VIRK"/>
    <property type="match status" value="1"/>
</dbReference>
<dbReference type="Pfam" id="PF04393">
    <property type="entry name" value="DUF535"/>
    <property type="match status" value="1"/>
</dbReference>
<dbReference type="AlphaFoldDB" id="A0A3N6UUW4"/>
<gene>
    <name evidence="1" type="ORF">EB241_19635</name>
</gene>
<evidence type="ECO:0000313" key="1">
    <source>
        <dbReference type="EMBL" id="RQM36635.1"/>
    </source>
</evidence>
<name>A0A3N6UUW4_9GAMM</name>
<dbReference type="Proteomes" id="UP000279457">
    <property type="component" value="Unassembled WGS sequence"/>
</dbReference>
<sequence length="133" mass="15374">MIGGMQGAHRDTPHELIRDATRACYGLFPERLLMETLLLFCRAAGMEGGQNVSDEGHIFRSLHYQLMKKRLFLESYNEFWETLNAVPLSASLYEIPLTFPRKAPESIASQKRSEYRKRYELLDMLSQQFAGQL</sequence>
<dbReference type="GO" id="GO:0006974">
    <property type="term" value="P:DNA damage response"/>
    <property type="evidence" value="ECO:0007669"/>
    <property type="project" value="TreeGrafter"/>
</dbReference>
<reference evidence="1 2" key="1">
    <citation type="submission" date="2018-10" db="EMBL/GenBank/DDBJ databases">
        <title>Draft genome sequence for the type isolate of Erwinia psidii, agent causal of bacterial blight in guava (Psidium guajava) and wilt and die-back of Eucalyptus spp.</title>
        <authorList>
            <person name="Hermenegildo P.S."/>
            <person name="Santos S.A."/>
            <person name="Guimaraes L.M.S."/>
            <person name="Vidigal P.M.P."/>
            <person name="Pereira I.C."/>
            <person name="Badel J.L."/>
            <person name="Alfenas-Zerbini P."/>
            <person name="Ferreira M.A.S.V."/>
            <person name="Alfenas A.C."/>
        </authorList>
    </citation>
    <scope>NUCLEOTIDE SEQUENCE [LARGE SCALE GENOMIC DNA]</scope>
    <source>
        <strain evidence="1 2">IBSBF 435</strain>
    </source>
</reference>
<organism evidence="1 2">
    <name type="scientific">Erwinia psidii</name>
    <dbReference type="NCBI Taxonomy" id="69224"/>
    <lineage>
        <taxon>Bacteria</taxon>
        <taxon>Pseudomonadati</taxon>
        <taxon>Pseudomonadota</taxon>
        <taxon>Gammaproteobacteria</taxon>
        <taxon>Enterobacterales</taxon>
        <taxon>Erwiniaceae</taxon>
        <taxon>Erwinia</taxon>
    </lineage>
</organism>
<protein>
    <submittedName>
        <fullName evidence="1">DUF535 domain-containing protein</fullName>
    </submittedName>
</protein>
<dbReference type="PANTHER" id="PTHR38785">
    <property type="entry name" value="HOMOLOG OF VIRK"/>
    <property type="match status" value="1"/>
</dbReference>
<dbReference type="EMBL" id="RHHM01000019">
    <property type="protein sequence ID" value="RQM36635.1"/>
    <property type="molecule type" value="Genomic_DNA"/>
</dbReference>
<keyword evidence="2" id="KW-1185">Reference proteome</keyword>
<proteinExistence type="predicted"/>
<comment type="caution">
    <text evidence="1">The sequence shown here is derived from an EMBL/GenBank/DDBJ whole genome shotgun (WGS) entry which is preliminary data.</text>
</comment>
<dbReference type="InterPro" id="IPR007488">
    <property type="entry name" value="DUF535"/>
</dbReference>